<reference evidence="2" key="1">
    <citation type="journal article" date="2014" name="Int. J. Syst. Evol. Microbiol.">
        <title>Complete genome sequence of Corynebacterium casei LMG S-19264T (=DSM 44701T), isolated from a smear-ripened cheese.</title>
        <authorList>
            <consortium name="US DOE Joint Genome Institute (JGI-PGF)"/>
            <person name="Walter F."/>
            <person name="Albersmeier A."/>
            <person name="Kalinowski J."/>
            <person name="Ruckert C."/>
        </authorList>
    </citation>
    <scope>NUCLEOTIDE SEQUENCE</scope>
    <source>
        <strain evidence="2">JCM 4403</strain>
    </source>
</reference>
<comment type="caution">
    <text evidence="2">The sequence shown here is derived from an EMBL/GenBank/DDBJ whole genome shotgun (WGS) entry which is preliminary data.</text>
</comment>
<protein>
    <submittedName>
        <fullName evidence="2">Uncharacterized protein</fullName>
    </submittedName>
</protein>
<dbReference type="AlphaFoldDB" id="A0A918BM74"/>
<evidence type="ECO:0000313" key="3">
    <source>
        <dbReference type="Proteomes" id="UP000656732"/>
    </source>
</evidence>
<sequence>MGPVSGATALGVSAAEGDAATEAGRDRVRGSCLAVTDRADRCGVAREGLAAGDRRMVWRADSMAPELDLRAFRDGRP</sequence>
<keyword evidence="3" id="KW-1185">Reference proteome</keyword>
<organism evidence="2 3">
    <name type="scientific">Streptomyces pilosus</name>
    <dbReference type="NCBI Taxonomy" id="28893"/>
    <lineage>
        <taxon>Bacteria</taxon>
        <taxon>Bacillati</taxon>
        <taxon>Actinomycetota</taxon>
        <taxon>Actinomycetes</taxon>
        <taxon>Kitasatosporales</taxon>
        <taxon>Streptomycetaceae</taxon>
        <taxon>Streptomyces</taxon>
    </lineage>
</organism>
<proteinExistence type="predicted"/>
<evidence type="ECO:0000256" key="1">
    <source>
        <dbReference type="SAM" id="MobiDB-lite"/>
    </source>
</evidence>
<name>A0A918BM74_9ACTN</name>
<feature type="region of interest" description="Disordered" evidence="1">
    <location>
        <begin position="1"/>
        <end position="27"/>
    </location>
</feature>
<reference evidence="2" key="2">
    <citation type="submission" date="2020-09" db="EMBL/GenBank/DDBJ databases">
        <authorList>
            <person name="Sun Q."/>
            <person name="Ohkuma M."/>
        </authorList>
    </citation>
    <scope>NUCLEOTIDE SEQUENCE</scope>
    <source>
        <strain evidence="2">JCM 4403</strain>
    </source>
</reference>
<dbReference type="EMBL" id="BMTU01000004">
    <property type="protein sequence ID" value="GGQ79182.1"/>
    <property type="molecule type" value="Genomic_DNA"/>
</dbReference>
<gene>
    <name evidence="2" type="ORF">GCM10010280_27260</name>
</gene>
<evidence type="ECO:0000313" key="2">
    <source>
        <dbReference type="EMBL" id="GGQ79182.1"/>
    </source>
</evidence>
<dbReference type="Proteomes" id="UP000656732">
    <property type="component" value="Unassembled WGS sequence"/>
</dbReference>
<accession>A0A918BM74</accession>